<dbReference type="EMBL" id="MIGB01000011">
    <property type="protein sequence ID" value="OSY40791.1"/>
    <property type="molecule type" value="Genomic_DNA"/>
</dbReference>
<dbReference type="EC" id="1.1.1.103" evidence="8"/>
<dbReference type="AlphaFoldDB" id="A0A1Y2N0I1"/>
<dbReference type="Pfam" id="PF00107">
    <property type="entry name" value="ADH_zinc_N"/>
    <property type="match status" value="1"/>
</dbReference>
<comment type="similarity">
    <text evidence="5">Belongs to the zinc-containing alcohol dehydrogenase family.</text>
</comment>
<sequence length="360" mass="37024">MALDSARVVVGTGRGRLEIVEVALPEIGDDDGLVLVETNGVCGSDLELLHGEEHGYELPMILGHEPAGRIVALGDAAARRLGLAVGDRVAVNSQLRCGSCAQCRAGGRCRTYPGTYGTMPARVPPGLWGGFATHLYLAPGATAVRVEESVTTAELAFHNPLANGFEWAVEAGGAGAGAEVLVLGAGPRGIACALAALHSGSPRVALTGLAHDRARLDLARELGVQHTHVAATADPAELRDALGAHRVVVDTTPGSGVAVRQAVAAAAPGGRVVLCGLKGPGVRFDVDVDDLVHRRLTVVAPPSKTPGSFRRAVEALNSGRIQLGPMVTASYPLDRTGEAVGTLTSTDPGRALHVRVDPRT</sequence>
<dbReference type="SUPFAM" id="SSF50129">
    <property type="entry name" value="GroES-like"/>
    <property type="match status" value="1"/>
</dbReference>
<dbReference type="InterPro" id="IPR002328">
    <property type="entry name" value="ADH_Zn_CS"/>
</dbReference>
<dbReference type="InterPro" id="IPR036291">
    <property type="entry name" value="NAD(P)-bd_dom_sf"/>
</dbReference>
<evidence type="ECO:0000313" key="8">
    <source>
        <dbReference type="EMBL" id="OSY40791.1"/>
    </source>
</evidence>
<dbReference type="GO" id="GO:0008743">
    <property type="term" value="F:L-threonine 3-dehydrogenase activity"/>
    <property type="evidence" value="ECO:0007669"/>
    <property type="project" value="UniProtKB-EC"/>
</dbReference>
<gene>
    <name evidence="8" type="primary">tdh</name>
    <name evidence="8" type="ORF">BG845_02549</name>
</gene>
<dbReference type="Gene3D" id="3.90.180.10">
    <property type="entry name" value="Medium-chain alcohol dehydrogenases, catalytic domain"/>
    <property type="match status" value="1"/>
</dbReference>
<organism evidence="8 9">
    <name type="scientific">Pseudonocardia autotrophica</name>
    <name type="common">Amycolata autotrophica</name>
    <name type="synonym">Nocardia autotrophica</name>
    <dbReference type="NCBI Taxonomy" id="2074"/>
    <lineage>
        <taxon>Bacteria</taxon>
        <taxon>Bacillati</taxon>
        <taxon>Actinomycetota</taxon>
        <taxon>Actinomycetes</taxon>
        <taxon>Pseudonocardiales</taxon>
        <taxon>Pseudonocardiaceae</taxon>
        <taxon>Pseudonocardia</taxon>
    </lineage>
</organism>
<protein>
    <submittedName>
        <fullName evidence="8">L-threonine 3-dehydrogenase</fullName>
        <ecNumber evidence="8">1.1.1.103</ecNumber>
    </submittedName>
</protein>
<dbReference type="Proteomes" id="UP000194360">
    <property type="component" value="Unassembled WGS sequence"/>
</dbReference>
<dbReference type="Pfam" id="PF08240">
    <property type="entry name" value="ADH_N"/>
    <property type="match status" value="1"/>
</dbReference>
<evidence type="ECO:0000259" key="7">
    <source>
        <dbReference type="Pfam" id="PF08240"/>
    </source>
</evidence>
<keyword evidence="3 5" id="KW-0862">Zinc</keyword>
<evidence type="ECO:0000256" key="1">
    <source>
        <dbReference type="ARBA" id="ARBA00001947"/>
    </source>
</evidence>
<evidence type="ECO:0000256" key="5">
    <source>
        <dbReference type="RuleBase" id="RU361277"/>
    </source>
</evidence>
<evidence type="ECO:0000256" key="4">
    <source>
        <dbReference type="ARBA" id="ARBA00023002"/>
    </source>
</evidence>
<dbReference type="STRING" id="2074.BG845_02549"/>
<dbReference type="OrthoDB" id="9797931at2"/>
<comment type="caution">
    <text evidence="8">The sequence shown here is derived from an EMBL/GenBank/DDBJ whole genome shotgun (WGS) entry which is preliminary data.</text>
</comment>
<evidence type="ECO:0000313" key="9">
    <source>
        <dbReference type="Proteomes" id="UP000194360"/>
    </source>
</evidence>
<dbReference type="InterPro" id="IPR050129">
    <property type="entry name" value="Zn_alcohol_dh"/>
</dbReference>
<proteinExistence type="inferred from homology"/>
<keyword evidence="9" id="KW-1185">Reference proteome</keyword>
<dbReference type="PANTHER" id="PTHR43401">
    <property type="entry name" value="L-THREONINE 3-DEHYDROGENASE"/>
    <property type="match status" value="1"/>
</dbReference>
<dbReference type="Gene3D" id="3.40.50.720">
    <property type="entry name" value="NAD(P)-binding Rossmann-like Domain"/>
    <property type="match status" value="1"/>
</dbReference>
<evidence type="ECO:0000259" key="6">
    <source>
        <dbReference type="Pfam" id="PF00107"/>
    </source>
</evidence>
<dbReference type="InterPro" id="IPR013154">
    <property type="entry name" value="ADH-like_N"/>
</dbReference>
<feature type="domain" description="Alcohol dehydrogenase-like N-terminal" evidence="7">
    <location>
        <begin position="29"/>
        <end position="137"/>
    </location>
</feature>
<reference evidence="8 9" key="1">
    <citation type="submission" date="2016-09" db="EMBL/GenBank/DDBJ databases">
        <title>Pseudonocardia autotrophica DSM535, a candidate organism with high potential of specific P450 cytochromes.</title>
        <authorList>
            <person name="Grumaz C."/>
            <person name="Vainshtein Y."/>
            <person name="Kirstahler P."/>
            <person name="Sohn K."/>
        </authorList>
    </citation>
    <scope>NUCLEOTIDE SEQUENCE [LARGE SCALE GENOMIC DNA]</scope>
    <source>
        <strain evidence="8 9">DSM 535</strain>
    </source>
</reference>
<dbReference type="PANTHER" id="PTHR43401:SF2">
    <property type="entry name" value="L-THREONINE 3-DEHYDROGENASE"/>
    <property type="match status" value="1"/>
</dbReference>
<keyword evidence="2 5" id="KW-0479">Metal-binding</keyword>
<feature type="domain" description="Alcohol dehydrogenase-like C-terminal" evidence="6">
    <location>
        <begin position="189"/>
        <end position="316"/>
    </location>
</feature>
<evidence type="ECO:0000256" key="2">
    <source>
        <dbReference type="ARBA" id="ARBA00022723"/>
    </source>
</evidence>
<dbReference type="InterPro" id="IPR011032">
    <property type="entry name" value="GroES-like_sf"/>
</dbReference>
<name>A0A1Y2N0I1_PSEAH</name>
<dbReference type="GO" id="GO:0008270">
    <property type="term" value="F:zinc ion binding"/>
    <property type="evidence" value="ECO:0007669"/>
    <property type="project" value="InterPro"/>
</dbReference>
<dbReference type="InterPro" id="IPR013149">
    <property type="entry name" value="ADH-like_C"/>
</dbReference>
<comment type="cofactor">
    <cofactor evidence="1 5">
        <name>Zn(2+)</name>
        <dbReference type="ChEBI" id="CHEBI:29105"/>
    </cofactor>
</comment>
<accession>A0A1Y2N0I1</accession>
<evidence type="ECO:0000256" key="3">
    <source>
        <dbReference type="ARBA" id="ARBA00022833"/>
    </source>
</evidence>
<dbReference type="RefSeq" id="WP_158092147.1">
    <property type="nucleotide sequence ID" value="NZ_AP018920.1"/>
</dbReference>
<dbReference type="SUPFAM" id="SSF51735">
    <property type="entry name" value="NAD(P)-binding Rossmann-fold domains"/>
    <property type="match status" value="1"/>
</dbReference>
<dbReference type="PROSITE" id="PS00059">
    <property type="entry name" value="ADH_ZINC"/>
    <property type="match status" value="1"/>
</dbReference>
<keyword evidence="4 8" id="KW-0560">Oxidoreductase</keyword>